<evidence type="ECO:0000313" key="2">
    <source>
        <dbReference type="Proteomes" id="UP001206925"/>
    </source>
</evidence>
<gene>
    <name evidence="1" type="ORF">M8C21_033724</name>
</gene>
<evidence type="ECO:0000313" key="1">
    <source>
        <dbReference type="EMBL" id="KAI7733484.1"/>
    </source>
</evidence>
<keyword evidence="2" id="KW-1185">Reference proteome</keyword>
<name>A0AAD5C260_AMBAR</name>
<organism evidence="1 2">
    <name type="scientific">Ambrosia artemisiifolia</name>
    <name type="common">Common ragweed</name>
    <dbReference type="NCBI Taxonomy" id="4212"/>
    <lineage>
        <taxon>Eukaryota</taxon>
        <taxon>Viridiplantae</taxon>
        <taxon>Streptophyta</taxon>
        <taxon>Embryophyta</taxon>
        <taxon>Tracheophyta</taxon>
        <taxon>Spermatophyta</taxon>
        <taxon>Magnoliopsida</taxon>
        <taxon>eudicotyledons</taxon>
        <taxon>Gunneridae</taxon>
        <taxon>Pentapetalae</taxon>
        <taxon>asterids</taxon>
        <taxon>campanulids</taxon>
        <taxon>Asterales</taxon>
        <taxon>Asteraceae</taxon>
        <taxon>Asteroideae</taxon>
        <taxon>Heliantheae alliance</taxon>
        <taxon>Heliantheae</taxon>
        <taxon>Ambrosia</taxon>
    </lineage>
</organism>
<sequence>MLLWTVTSIRVFVPNMVFLATPPSSGFLRDLWNPKSMRVPVQLKHLLSL</sequence>
<dbReference type="AlphaFoldDB" id="A0AAD5C260"/>
<proteinExistence type="predicted"/>
<reference evidence="1" key="1">
    <citation type="submission" date="2022-06" db="EMBL/GenBank/DDBJ databases">
        <title>Uncovering the hologenomic basis of an extraordinary plant invasion.</title>
        <authorList>
            <person name="Bieker V.C."/>
            <person name="Martin M.D."/>
            <person name="Gilbert T."/>
            <person name="Hodgins K."/>
            <person name="Battlay P."/>
            <person name="Petersen B."/>
            <person name="Wilson J."/>
        </authorList>
    </citation>
    <scope>NUCLEOTIDE SEQUENCE</scope>
    <source>
        <strain evidence="1">AA19_3_7</strain>
        <tissue evidence="1">Leaf</tissue>
    </source>
</reference>
<dbReference type="EMBL" id="JAMZMK010009970">
    <property type="protein sequence ID" value="KAI7733484.1"/>
    <property type="molecule type" value="Genomic_DNA"/>
</dbReference>
<comment type="caution">
    <text evidence="1">The sequence shown here is derived from an EMBL/GenBank/DDBJ whole genome shotgun (WGS) entry which is preliminary data.</text>
</comment>
<accession>A0AAD5C260</accession>
<dbReference type="Proteomes" id="UP001206925">
    <property type="component" value="Unassembled WGS sequence"/>
</dbReference>
<protein>
    <submittedName>
        <fullName evidence="1">Uncharacterized protein</fullName>
    </submittedName>
</protein>